<protein>
    <submittedName>
        <fullName evidence="1">Putative RNA-dependent RNA polymerase, mitoviral</fullName>
    </submittedName>
</protein>
<keyword evidence="1" id="KW-0696">RNA-directed RNA polymerase</keyword>
<dbReference type="OrthoDB" id="1750590at2759"/>
<organism evidence="1 2">
    <name type="scientific">Lupinus albus</name>
    <name type="common">White lupine</name>
    <name type="synonym">Lupinus termis</name>
    <dbReference type="NCBI Taxonomy" id="3870"/>
    <lineage>
        <taxon>Eukaryota</taxon>
        <taxon>Viridiplantae</taxon>
        <taxon>Streptophyta</taxon>
        <taxon>Embryophyta</taxon>
        <taxon>Tracheophyta</taxon>
        <taxon>Spermatophyta</taxon>
        <taxon>Magnoliopsida</taxon>
        <taxon>eudicotyledons</taxon>
        <taxon>Gunneridae</taxon>
        <taxon>Pentapetalae</taxon>
        <taxon>rosids</taxon>
        <taxon>fabids</taxon>
        <taxon>Fabales</taxon>
        <taxon>Fabaceae</taxon>
        <taxon>Papilionoideae</taxon>
        <taxon>50 kb inversion clade</taxon>
        <taxon>genistoids sensu lato</taxon>
        <taxon>core genistoids</taxon>
        <taxon>Genisteae</taxon>
        <taxon>Lupinus</taxon>
    </lineage>
</organism>
<dbReference type="PANTHER" id="PTHR34456">
    <property type="entry name" value="MITOVIRUS RNA-DEPENDENT RNA POLYMERASE"/>
    <property type="match status" value="1"/>
</dbReference>
<dbReference type="Pfam" id="PF05919">
    <property type="entry name" value="Mitovir_RNA_pol"/>
    <property type="match status" value="1"/>
</dbReference>
<proteinExistence type="predicted"/>
<keyword evidence="1" id="KW-0548">Nucleotidyltransferase</keyword>
<dbReference type="AlphaFoldDB" id="A0A6A4N0N8"/>
<gene>
    <name evidence="1" type="ORF">Lalb_Chr00c24g0406811</name>
</gene>
<keyword evidence="2" id="KW-1185">Reference proteome</keyword>
<name>A0A6A4N0N8_LUPAL</name>
<evidence type="ECO:0000313" key="2">
    <source>
        <dbReference type="Proteomes" id="UP000447434"/>
    </source>
</evidence>
<keyword evidence="1" id="KW-0496">Mitochondrion</keyword>
<dbReference type="GO" id="GO:0003968">
    <property type="term" value="F:RNA-directed RNA polymerase activity"/>
    <property type="evidence" value="ECO:0007669"/>
    <property type="project" value="UniProtKB-KW"/>
</dbReference>
<comment type="caution">
    <text evidence="1">The sequence shown here is derived from an EMBL/GenBank/DDBJ whole genome shotgun (WGS) entry which is preliminary data.</text>
</comment>
<dbReference type="PANTHER" id="PTHR34456:SF13">
    <property type="entry name" value="REVERSE TRANSCRIPTASE DOMAIN-CONTAINING PROTEIN"/>
    <property type="match status" value="1"/>
</dbReference>
<dbReference type="Proteomes" id="UP000447434">
    <property type="component" value="Unassembled WGS sequence"/>
</dbReference>
<evidence type="ECO:0000313" key="1">
    <source>
        <dbReference type="EMBL" id="KAE9584282.1"/>
    </source>
</evidence>
<reference evidence="2" key="1">
    <citation type="journal article" date="2020" name="Nat. Commun.">
        <title>Genome sequence of the cluster root forming white lupin.</title>
        <authorList>
            <person name="Hufnagel B."/>
            <person name="Marques A."/>
            <person name="Soriano A."/>
            <person name="Marques L."/>
            <person name="Divol F."/>
            <person name="Doumas P."/>
            <person name="Sallet E."/>
            <person name="Mancinotti D."/>
            <person name="Carrere S."/>
            <person name="Marande W."/>
            <person name="Arribat S."/>
            <person name="Keller J."/>
            <person name="Huneau C."/>
            <person name="Blein T."/>
            <person name="Aime D."/>
            <person name="Laguerre M."/>
            <person name="Taylor J."/>
            <person name="Schubert V."/>
            <person name="Nelson M."/>
            <person name="Geu-Flores F."/>
            <person name="Crespi M."/>
            <person name="Gallardo-Guerrero K."/>
            <person name="Delaux P.-M."/>
            <person name="Salse J."/>
            <person name="Berges H."/>
            <person name="Guyot R."/>
            <person name="Gouzy J."/>
            <person name="Peret B."/>
        </authorList>
    </citation>
    <scope>NUCLEOTIDE SEQUENCE [LARGE SCALE GENOMIC DNA]</scope>
    <source>
        <strain evidence="2">cv. Amiga</strain>
    </source>
</reference>
<sequence>MRSLKAIPMDGTFNQTRPLDKLKGNSVAYSFFYLKSATDRWPLLIQTRMVERLFDKKLGDYVHNVFSKFPFSVPFLRKLPKFPLLGHCSLYHITW</sequence>
<keyword evidence="1" id="KW-0808">Transferase</keyword>
<geneLocation type="mitochondrion" evidence="1"/>
<dbReference type="InterPro" id="IPR008686">
    <property type="entry name" value="RNA_pol_mitovir"/>
</dbReference>
<accession>A0A6A4N0N8</accession>
<dbReference type="EMBL" id="WOCE01000049">
    <property type="protein sequence ID" value="KAE9584282.1"/>
    <property type="molecule type" value="Genomic_DNA"/>
</dbReference>